<dbReference type="EMBL" id="AZIL01000520">
    <property type="protein sequence ID" value="EWM27088.1"/>
    <property type="molecule type" value="Genomic_DNA"/>
</dbReference>
<sequence length="203" mass="22784">MIARRFSILTRSLARSCKSMTSISVTQVSQAVAGAARPSKALWGAYRKPLSESQQQVCPRSPFYCAQATLFSHFVSSSSRTNAEEVQNQGGFPTERDFHVVADETLDEVQASVDALEDVVEDYEANLSQGVLNIGMGPHGTWVLNKQTPNRQIWWSSPLSGPLRFEYDVATKMWVTTRDRRELFALLREEVKRVAGIDIRTRT</sequence>
<dbReference type="GO" id="GO:0008198">
    <property type="term" value="F:ferrous iron binding"/>
    <property type="evidence" value="ECO:0007669"/>
    <property type="project" value="TreeGrafter"/>
</dbReference>
<dbReference type="SMR" id="W7TU91"/>
<reference evidence="13 14" key="1">
    <citation type="journal article" date="2014" name="Mol. Plant">
        <title>Chromosome Scale Genome Assembly and Transcriptome Profiling of Nannochloropsis gaditana in Nitrogen Depletion.</title>
        <authorList>
            <person name="Corteggiani Carpinelli E."/>
            <person name="Telatin A."/>
            <person name="Vitulo N."/>
            <person name="Forcato C."/>
            <person name="D'Angelo M."/>
            <person name="Schiavon R."/>
            <person name="Vezzi A."/>
            <person name="Giacometti G.M."/>
            <person name="Morosinotto T."/>
            <person name="Valle G."/>
        </authorList>
    </citation>
    <scope>NUCLEOTIDE SEQUENCE [LARGE SCALE GENOMIC DNA]</scope>
    <source>
        <strain evidence="13 14">B-31</strain>
    </source>
</reference>
<evidence type="ECO:0000256" key="3">
    <source>
        <dbReference type="ARBA" id="ARBA00013107"/>
    </source>
</evidence>
<dbReference type="GO" id="GO:0006826">
    <property type="term" value="P:iron ion transport"/>
    <property type="evidence" value="ECO:0007669"/>
    <property type="project" value="UniProtKB-KW"/>
</dbReference>
<organism evidence="13 14">
    <name type="scientific">Nannochloropsis gaditana</name>
    <dbReference type="NCBI Taxonomy" id="72520"/>
    <lineage>
        <taxon>Eukaryota</taxon>
        <taxon>Sar</taxon>
        <taxon>Stramenopiles</taxon>
        <taxon>Ochrophyta</taxon>
        <taxon>Eustigmatophyceae</taxon>
        <taxon>Eustigmatales</taxon>
        <taxon>Monodopsidaceae</taxon>
        <taxon>Nannochloropsis</taxon>
    </lineage>
</organism>
<dbReference type="InterPro" id="IPR017789">
    <property type="entry name" value="Frataxin"/>
</dbReference>
<dbReference type="NCBIfam" id="TIGR03422">
    <property type="entry name" value="mito_frataxin"/>
    <property type="match status" value="1"/>
</dbReference>
<keyword evidence="10" id="KW-0406">Ion transport</keyword>
<evidence type="ECO:0000256" key="2">
    <source>
        <dbReference type="ARBA" id="ARBA00008183"/>
    </source>
</evidence>
<keyword evidence="6" id="KW-0410">Iron transport</keyword>
<comment type="caution">
    <text evidence="13">The sequence shown here is derived from an EMBL/GenBank/DDBJ whole genome shotgun (WGS) entry which is preliminary data.</text>
</comment>
<protein>
    <recommendedName>
        <fullName evidence="3">ferroxidase</fullName>
        <ecNumber evidence="3">1.16.3.1</ecNumber>
    </recommendedName>
</protein>
<dbReference type="PANTHER" id="PTHR16821">
    <property type="entry name" value="FRATAXIN"/>
    <property type="match status" value="1"/>
</dbReference>
<keyword evidence="4" id="KW-0409">Iron storage</keyword>
<keyword evidence="14" id="KW-1185">Reference proteome</keyword>
<keyword evidence="7" id="KW-0809">Transit peptide</keyword>
<comment type="subcellular location">
    <subcellularLocation>
        <location evidence="1">Mitochondrion</location>
    </subcellularLocation>
</comment>
<evidence type="ECO:0000256" key="11">
    <source>
        <dbReference type="ARBA" id="ARBA00023128"/>
    </source>
</evidence>
<dbReference type="Proteomes" id="UP000019335">
    <property type="component" value="Chromosome 7"/>
</dbReference>
<evidence type="ECO:0000256" key="12">
    <source>
        <dbReference type="ARBA" id="ARBA00047990"/>
    </source>
</evidence>
<dbReference type="InterPro" id="IPR002908">
    <property type="entry name" value="Frataxin/CyaY"/>
</dbReference>
<dbReference type="GO" id="GO:0034986">
    <property type="term" value="F:iron chaperone activity"/>
    <property type="evidence" value="ECO:0007669"/>
    <property type="project" value="TreeGrafter"/>
</dbReference>
<evidence type="ECO:0000256" key="8">
    <source>
        <dbReference type="ARBA" id="ARBA00023002"/>
    </source>
</evidence>
<dbReference type="PANTHER" id="PTHR16821:SF2">
    <property type="entry name" value="FRATAXIN, MITOCHONDRIAL"/>
    <property type="match status" value="1"/>
</dbReference>
<evidence type="ECO:0000256" key="7">
    <source>
        <dbReference type="ARBA" id="ARBA00022946"/>
    </source>
</evidence>
<comment type="similarity">
    <text evidence="2">Belongs to the frataxin family.</text>
</comment>
<evidence type="ECO:0000313" key="14">
    <source>
        <dbReference type="Proteomes" id="UP000019335"/>
    </source>
</evidence>
<proteinExistence type="inferred from homology"/>
<dbReference type="GO" id="GO:0016226">
    <property type="term" value="P:iron-sulfur cluster assembly"/>
    <property type="evidence" value="ECO:0007669"/>
    <property type="project" value="InterPro"/>
</dbReference>
<evidence type="ECO:0000256" key="10">
    <source>
        <dbReference type="ARBA" id="ARBA00023065"/>
    </source>
</evidence>
<dbReference type="OrthoDB" id="1897642at2759"/>
<dbReference type="GO" id="GO:0005739">
    <property type="term" value="C:mitochondrion"/>
    <property type="evidence" value="ECO:0007669"/>
    <property type="project" value="UniProtKB-SubCell"/>
</dbReference>
<dbReference type="GO" id="GO:0004322">
    <property type="term" value="F:ferroxidase activity"/>
    <property type="evidence" value="ECO:0007669"/>
    <property type="project" value="UniProtKB-EC"/>
</dbReference>
<evidence type="ECO:0000256" key="1">
    <source>
        <dbReference type="ARBA" id="ARBA00004173"/>
    </source>
</evidence>
<keyword evidence="9" id="KW-0408">Iron</keyword>
<evidence type="ECO:0000256" key="9">
    <source>
        <dbReference type="ARBA" id="ARBA00023004"/>
    </source>
</evidence>
<accession>W7TU91</accession>
<dbReference type="NCBIfam" id="TIGR03421">
    <property type="entry name" value="FeS_CyaY"/>
    <property type="match status" value="1"/>
</dbReference>
<evidence type="ECO:0000256" key="4">
    <source>
        <dbReference type="ARBA" id="ARBA00022434"/>
    </source>
</evidence>
<dbReference type="SUPFAM" id="SSF55387">
    <property type="entry name" value="Frataxin/Nqo15-like"/>
    <property type="match status" value="1"/>
</dbReference>
<dbReference type="GO" id="GO:0006879">
    <property type="term" value="P:intracellular iron ion homeostasis"/>
    <property type="evidence" value="ECO:0007669"/>
    <property type="project" value="UniProtKB-KW"/>
</dbReference>
<dbReference type="Gene3D" id="3.30.920.10">
    <property type="entry name" value="Frataxin/CyaY"/>
    <property type="match status" value="1"/>
</dbReference>
<keyword evidence="5" id="KW-0813">Transport</keyword>
<evidence type="ECO:0000256" key="6">
    <source>
        <dbReference type="ARBA" id="ARBA00022496"/>
    </source>
</evidence>
<dbReference type="EC" id="1.16.3.1" evidence="3"/>
<dbReference type="GO" id="GO:0008199">
    <property type="term" value="F:ferric iron binding"/>
    <property type="evidence" value="ECO:0007669"/>
    <property type="project" value="InterPro"/>
</dbReference>
<evidence type="ECO:0000256" key="5">
    <source>
        <dbReference type="ARBA" id="ARBA00022448"/>
    </source>
</evidence>
<gene>
    <name evidence="13" type="ORF">Naga_100046g37</name>
</gene>
<comment type="catalytic activity">
    <reaction evidence="12">
        <text>4 Fe(2+) + O2 + 4 H(+) = 4 Fe(3+) + 2 H2O</text>
        <dbReference type="Rhea" id="RHEA:11148"/>
        <dbReference type="ChEBI" id="CHEBI:15377"/>
        <dbReference type="ChEBI" id="CHEBI:15378"/>
        <dbReference type="ChEBI" id="CHEBI:15379"/>
        <dbReference type="ChEBI" id="CHEBI:29033"/>
        <dbReference type="ChEBI" id="CHEBI:29034"/>
        <dbReference type="EC" id="1.16.3.1"/>
    </reaction>
</comment>
<dbReference type="InterPro" id="IPR036524">
    <property type="entry name" value="Frataxin/CyaY_sf"/>
</dbReference>
<dbReference type="AlphaFoldDB" id="W7TU91"/>
<dbReference type="GO" id="GO:0051537">
    <property type="term" value="F:2 iron, 2 sulfur cluster binding"/>
    <property type="evidence" value="ECO:0007669"/>
    <property type="project" value="TreeGrafter"/>
</dbReference>
<dbReference type="PROSITE" id="PS50810">
    <property type="entry name" value="FRATAXIN_2"/>
    <property type="match status" value="1"/>
</dbReference>
<keyword evidence="11" id="KW-0496">Mitochondrion</keyword>
<evidence type="ECO:0000313" key="13">
    <source>
        <dbReference type="EMBL" id="EWM27088.1"/>
    </source>
</evidence>
<dbReference type="InterPro" id="IPR020895">
    <property type="entry name" value="Frataxin_CS"/>
</dbReference>
<name>W7TU91_9STRA</name>
<keyword evidence="8" id="KW-0560">Oxidoreductase</keyword>
<dbReference type="SMART" id="SM01219">
    <property type="entry name" value="Frataxin_Cyay"/>
    <property type="match status" value="1"/>
</dbReference>
<dbReference type="Pfam" id="PF01491">
    <property type="entry name" value="Frataxin_Cyay"/>
    <property type="match status" value="1"/>
</dbReference>
<dbReference type="PROSITE" id="PS01344">
    <property type="entry name" value="FRATAXIN_1"/>
    <property type="match status" value="1"/>
</dbReference>